<dbReference type="RefSeq" id="WP_220748312.1">
    <property type="nucleotide sequence ID" value="NZ_BPFH01000002.1"/>
</dbReference>
<dbReference type="EMBL" id="BPFH01000002">
    <property type="protein sequence ID" value="GIT94812.1"/>
    <property type="molecule type" value="Genomic_DNA"/>
</dbReference>
<evidence type="ECO:0000256" key="1">
    <source>
        <dbReference type="SAM" id="MobiDB-lite"/>
    </source>
</evidence>
<gene>
    <name evidence="2" type="ORF">JANAI62_14350</name>
</gene>
<evidence type="ECO:0000313" key="3">
    <source>
        <dbReference type="Proteomes" id="UP000786693"/>
    </source>
</evidence>
<evidence type="ECO:0000313" key="2">
    <source>
        <dbReference type="EMBL" id="GIT94812.1"/>
    </source>
</evidence>
<proteinExistence type="predicted"/>
<keyword evidence="3" id="KW-1185">Reference proteome</keyword>
<reference evidence="2 3" key="1">
    <citation type="submission" date="2021-05" db="EMBL/GenBank/DDBJ databases">
        <title>Bacteria Genome sequencing.</title>
        <authorList>
            <person name="Takabe Y."/>
            <person name="Nakajima Y."/>
            <person name="Suzuki S."/>
            <person name="Shiozaki T."/>
        </authorList>
    </citation>
    <scope>NUCLEOTIDE SEQUENCE [LARGE SCALE GENOMIC DNA]</scope>
    <source>
        <strain evidence="2 3">AI_62</strain>
    </source>
</reference>
<organism evidence="2 3">
    <name type="scientific">Jannaschia pagri</name>
    <dbReference type="NCBI Taxonomy" id="2829797"/>
    <lineage>
        <taxon>Bacteria</taxon>
        <taxon>Pseudomonadati</taxon>
        <taxon>Pseudomonadota</taxon>
        <taxon>Alphaproteobacteria</taxon>
        <taxon>Rhodobacterales</taxon>
        <taxon>Roseobacteraceae</taxon>
        <taxon>Jannaschia</taxon>
    </lineage>
</organism>
<dbReference type="Proteomes" id="UP000786693">
    <property type="component" value="Unassembled WGS sequence"/>
</dbReference>
<feature type="region of interest" description="Disordered" evidence="1">
    <location>
        <begin position="100"/>
        <end position="124"/>
    </location>
</feature>
<comment type="caution">
    <text evidence="2">The sequence shown here is derived from an EMBL/GenBank/DDBJ whole genome shotgun (WGS) entry which is preliminary data.</text>
</comment>
<protein>
    <submittedName>
        <fullName evidence="2">Uncharacterized protein</fullName>
    </submittedName>
</protein>
<name>A0ABQ4NL30_9RHOB</name>
<sequence length="124" mass="13676">MADTDRHFLPKDVREGLLVAQKRARRTSGGKLRVHVGDTWYPIRSYDETGFDVGLDVAPKLRGLVEIHEGSRILRTVLIVAAEPSGDVMHYDFKRATAARDTPPLDYPSDTTEPVGYLPAGSAT</sequence>
<accession>A0ABQ4NL30</accession>